<feature type="transmembrane region" description="Helical" evidence="1">
    <location>
        <begin position="33"/>
        <end position="52"/>
    </location>
</feature>
<protein>
    <submittedName>
        <fullName evidence="2">Uncharacterized protein</fullName>
    </submittedName>
</protein>
<accession>L1QDL4</accession>
<dbReference type="PATRIC" id="fig|545697.3.peg.2076"/>
<dbReference type="Proteomes" id="UP000010420">
    <property type="component" value="Unassembled WGS sequence"/>
</dbReference>
<evidence type="ECO:0000256" key="1">
    <source>
        <dbReference type="SAM" id="Phobius"/>
    </source>
</evidence>
<keyword evidence="1" id="KW-1133">Transmembrane helix</keyword>
<keyword evidence="3" id="KW-1185">Reference proteome</keyword>
<name>L1QDL4_9CLOT</name>
<evidence type="ECO:0000313" key="2">
    <source>
        <dbReference type="EMBL" id="EKY26073.1"/>
    </source>
</evidence>
<comment type="caution">
    <text evidence="2">The sequence shown here is derived from an EMBL/GenBank/DDBJ whole genome shotgun (WGS) entry which is preliminary data.</text>
</comment>
<proteinExistence type="predicted"/>
<reference evidence="2 3" key="1">
    <citation type="submission" date="2012-05" db="EMBL/GenBank/DDBJ databases">
        <authorList>
            <person name="Weinstock G."/>
            <person name="Sodergren E."/>
            <person name="Lobos E.A."/>
            <person name="Fulton L."/>
            <person name="Fulton R."/>
            <person name="Courtney L."/>
            <person name="Fronick C."/>
            <person name="O'Laughlin M."/>
            <person name="Godfrey J."/>
            <person name="Wilson R.M."/>
            <person name="Miner T."/>
            <person name="Farmer C."/>
            <person name="Delehaunty K."/>
            <person name="Cordes M."/>
            <person name="Minx P."/>
            <person name="Tomlinson C."/>
            <person name="Chen J."/>
            <person name="Wollam A."/>
            <person name="Pepin K.H."/>
            <person name="Bhonagiri V."/>
            <person name="Zhang X."/>
            <person name="Suruliraj S."/>
            <person name="Warren W."/>
            <person name="Mitreva M."/>
            <person name="Mardis E.R."/>
            <person name="Wilson R.K."/>
        </authorList>
    </citation>
    <scope>NUCLEOTIDE SEQUENCE [LARGE SCALE GENOMIC DNA]</scope>
    <source>
        <strain evidence="2 3">DSM 1785</strain>
    </source>
</reference>
<keyword evidence="1" id="KW-0472">Membrane</keyword>
<dbReference type="STRING" id="545697.HMPREF0216_02112"/>
<dbReference type="EMBL" id="AMEZ01000059">
    <property type="protein sequence ID" value="EKY26073.1"/>
    <property type="molecule type" value="Genomic_DNA"/>
</dbReference>
<evidence type="ECO:0000313" key="3">
    <source>
        <dbReference type="Proteomes" id="UP000010420"/>
    </source>
</evidence>
<keyword evidence="1" id="KW-0812">Transmembrane</keyword>
<dbReference type="AlphaFoldDB" id="L1QDL4"/>
<gene>
    <name evidence="2" type="ORF">HMPREF0216_02112</name>
</gene>
<sequence>MEIFIQVRRYKMAKPSIFSRDYERLMRKRRKRINCLIGIILFAIIVGLVIFFKFNTGYIKSLIEKFVDKQSVSMNIHNIEDIIFYKHYQI</sequence>
<dbReference type="HOGENOM" id="CLU_2435617_0_0_9"/>
<organism evidence="2 3">
    <name type="scientific">Clostridium celatum DSM 1785</name>
    <dbReference type="NCBI Taxonomy" id="545697"/>
    <lineage>
        <taxon>Bacteria</taxon>
        <taxon>Bacillati</taxon>
        <taxon>Bacillota</taxon>
        <taxon>Clostridia</taxon>
        <taxon>Eubacteriales</taxon>
        <taxon>Clostridiaceae</taxon>
        <taxon>Clostridium</taxon>
    </lineage>
</organism>